<accession>A0A385CA88</accession>
<dbReference type="Pfam" id="PF12625">
    <property type="entry name" value="Arabinose_bd"/>
    <property type="match status" value="1"/>
</dbReference>
<dbReference type="GO" id="GO:0000976">
    <property type="term" value="F:transcription cis-regulatory region binding"/>
    <property type="evidence" value="ECO:0007669"/>
    <property type="project" value="TreeGrafter"/>
</dbReference>
<dbReference type="Pfam" id="PF12833">
    <property type="entry name" value="HTH_18"/>
    <property type="match status" value="1"/>
</dbReference>
<dbReference type="SMART" id="SM00342">
    <property type="entry name" value="HTH_ARAC"/>
    <property type="match status" value="1"/>
</dbReference>
<dbReference type="SUPFAM" id="SSF46689">
    <property type="entry name" value="Homeodomain-like"/>
    <property type="match status" value="1"/>
</dbReference>
<proteinExistence type="predicted"/>
<dbReference type="OrthoDB" id="5582699at2"/>
<dbReference type="InterPro" id="IPR018060">
    <property type="entry name" value="HTH_AraC"/>
</dbReference>
<dbReference type="GO" id="GO:0005829">
    <property type="term" value="C:cytosol"/>
    <property type="evidence" value="ECO:0007669"/>
    <property type="project" value="TreeGrafter"/>
</dbReference>
<sequence length="349" mass="40360">MSEQQKEFANSQYYIPPMILTSLIHYAEQQHWSYAEWFSTQSLDLEQIRQGHGFVEFSEICSVISQAIQQTQQPHLGVLLGSSEGQISMGILGFAMQACKTVEEAMQTALHYHPISGSVLDISFNIVNDYCEIELSERSHCGDLTAFFCDEAFASMITCLNMMLGDHHDLVRLELSYDHSVYLDDYQKFFNCPILFNAHRNLIRFNAAILARAIKTYSPVNFQSAIQICDQALKQFEQMNQHSLVNVLQHLIESHLPDRFDMQQAAQHFHISERHLRRLLLNEGLNFQLLRQQVLETKAKQWIEDNQSISEVSFKLGFSELREFRRAFKKWTGYSPTEYKKTKLLGSVS</sequence>
<protein>
    <submittedName>
        <fullName evidence="1">AraC family transcriptional regulator</fullName>
    </submittedName>
</protein>
<dbReference type="GO" id="GO:0003700">
    <property type="term" value="F:DNA-binding transcription factor activity"/>
    <property type="evidence" value="ECO:0007669"/>
    <property type="project" value="InterPro"/>
</dbReference>
<dbReference type="PANTHER" id="PTHR47894">
    <property type="entry name" value="HTH-TYPE TRANSCRIPTIONAL REGULATOR GADX"/>
    <property type="match status" value="1"/>
</dbReference>
<dbReference type="STRING" id="1879050.GCA_001696605_00142"/>
<name>A0A385CA88_9GAMM</name>
<dbReference type="InterPro" id="IPR032687">
    <property type="entry name" value="AraC-type_N"/>
</dbReference>
<dbReference type="RefSeq" id="WP_068972934.1">
    <property type="nucleotide sequence ID" value="NZ_CP031716.1"/>
</dbReference>
<dbReference type="Gene3D" id="1.10.10.60">
    <property type="entry name" value="Homeodomain-like"/>
    <property type="match status" value="1"/>
</dbReference>
<evidence type="ECO:0000313" key="1">
    <source>
        <dbReference type="EMBL" id="AYO53281.1"/>
    </source>
</evidence>
<dbReference type="PANTHER" id="PTHR47894:SF1">
    <property type="entry name" value="HTH-TYPE TRANSCRIPTIONAL REGULATOR VQSM"/>
    <property type="match status" value="1"/>
</dbReference>
<dbReference type="KEGG" id="awu:BEN71_03970"/>
<organism evidence="1 2">
    <name type="scientific">Acinetobacter wuhouensis</name>
    <dbReference type="NCBI Taxonomy" id="1879050"/>
    <lineage>
        <taxon>Bacteria</taxon>
        <taxon>Pseudomonadati</taxon>
        <taxon>Pseudomonadota</taxon>
        <taxon>Gammaproteobacteria</taxon>
        <taxon>Moraxellales</taxon>
        <taxon>Moraxellaceae</taxon>
        <taxon>Acinetobacter</taxon>
    </lineage>
</organism>
<dbReference type="PROSITE" id="PS01124">
    <property type="entry name" value="HTH_ARAC_FAMILY_2"/>
    <property type="match status" value="1"/>
</dbReference>
<evidence type="ECO:0000313" key="2">
    <source>
        <dbReference type="Proteomes" id="UP000279962"/>
    </source>
</evidence>
<dbReference type="AlphaFoldDB" id="A0A385CA88"/>
<dbReference type="Proteomes" id="UP000279962">
    <property type="component" value="Chromosome"/>
</dbReference>
<dbReference type="InterPro" id="IPR020449">
    <property type="entry name" value="Tscrpt_reg_AraC-type_HTH"/>
</dbReference>
<dbReference type="EMBL" id="CP033133">
    <property type="protein sequence ID" value="AYO53281.1"/>
    <property type="molecule type" value="Genomic_DNA"/>
</dbReference>
<dbReference type="InterPro" id="IPR009057">
    <property type="entry name" value="Homeodomain-like_sf"/>
</dbReference>
<gene>
    <name evidence="1" type="ORF">CDG68_06220</name>
</gene>
<dbReference type="PRINTS" id="PR00032">
    <property type="entry name" value="HTHARAC"/>
</dbReference>
<reference evidence="1 2" key="1">
    <citation type="submission" date="2018-10" db="EMBL/GenBank/DDBJ databases">
        <title>The complete genome of Acinetobacter wuhouensis strain WCHAW010062.</title>
        <authorList>
            <person name="Hu Y."/>
            <person name="Long H."/>
            <person name="Feng Y."/>
            <person name="Zong Z."/>
        </authorList>
    </citation>
    <scope>NUCLEOTIDE SEQUENCE [LARGE SCALE GENOMIC DNA]</scope>
    <source>
        <strain evidence="1 2">WCHAW010062</strain>
    </source>
</reference>